<dbReference type="EMBL" id="BGPR01004951">
    <property type="protein sequence ID" value="GBN05256.1"/>
    <property type="molecule type" value="Genomic_DNA"/>
</dbReference>
<name>A0A4Y2KV62_ARAVE</name>
<dbReference type="OrthoDB" id="7473794at2759"/>
<evidence type="ECO:0000313" key="2">
    <source>
        <dbReference type="Proteomes" id="UP000499080"/>
    </source>
</evidence>
<dbReference type="Proteomes" id="UP000499080">
    <property type="component" value="Unassembled WGS sequence"/>
</dbReference>
<comment type="caution">
    <text evidence="1">The sequence shown here is derived from an EMBL/GenBank/DDBJ whole genome shotgun (WGS) entry which is preliminary data.</text>
</comment>
<dbReference type="AlphaFoldDB" id="A0A4Y2KV62"/>
<organism evidence="1 2">
    <name type="scientific">Araneus ventricosus</name>
    <name type="common">Orbweaver spider</name>
    <name type="synonym">Epeira ventricosa</name>
    <dbReference type="NCBI Taxonomy" id="182803"/>
    <lineage>
        <taxon>Eukaryota</taxon>
        <taxon>Metazoa</taxon>
        <taxon>Ecdysozoa</taxon>
        <taxon>Arthropoda</taxon>
        <taxon>Chelicerata</taxon>
        <taxon>Arachnida</taxon>
        <taxon>Araneae</taxon>
        <taxon>Araneomorphae</taxon>
        <taxon>Entelegynae</taxon>
        <taxon>Araneoidea</taxon>
        <taxon>Araneidae</taxon>
        <taxon>Araneus</taxon>
    </lineage>
</organism>
<accession>A0A4Y2KV62</accession>
<keyword evidence="2" id="KW-1185">Reference proteome</keyword>
<reference evidence="1 2" key="1">
    <citation type="journal article" date="2019" name="Sci. Rep.">
        <title>Orb-weaving spider Araneus ventricosus genome elucidates the spidroin gene catalogue.</title>
        <authorList>
            <person name="Kono N."/>
            <person name="Nakamura H."/>
            <person name="Ohtoshi R."/>
            <person name="Moran D.A.P."/>
            <person name="Shinohara A."/>
            <person name="Yoshida Y."/>
            <person name="Fujiwara M."/>
            <person name="Mori M."/>
            <person name="Tomita M."/>
            <person name="Arakawa K."/>
        </authorList>
    </citation>
    <scope>NUCLEOTIDE SEQUENCE [LARGE SCALE GENOMIC DNA]</scope>
</reference>
<protein>
    <submittedName>
        <fullName evidence="1">Uncharacterized protein</fullName>
    </submittedName>
</protein>
<evidence type="ECO:0000313" key="1">
    <source>
        <dbReference type="EMBL" id="GBN05256.1"/>
    </source>
</evidence>
<proteinExistence type="predicted"/>
<dbReference type="PANTHER" id="PTHR46704:SF1">
    <property type="entry name" value="TELOMERE LENGTH REGULATION PROTEIN TEL2 HOMOLOG"/>
    <property type="match status" value="1"/>
</dbReference>
<gene>
    <name evidence="1" type="ORF">AVEN_116386_1</name>
</gene>
<dbReference type="PANTHER" id="PTHR46704">
    <property type="entry name" value="CXC DOMAIN-CONTAINING PROTEIN-RELATED"/>
    <property type="match status" value="1"/>
</dbReference>
<sequence>MEEKSIALAHSVIAATRPKSFVSLLQVGVAASLFQKYGSRRLIDTLSYIGFCSSYTEAMLFEVSAIMRSPLHIDDKAFSQFVFDNADFNKQTLDGHNTFHAMGGIHCITIRNAIARDQNIQQLKQMPSAKVVGSFGIIALET</sequence>